<evidence type="ECO:0000313" key="3">
    <source>
        <dbReference type="EMBL" id="MBB5156037.1"/>
    </source>
</evidence>
<accession>A0A840Q7W9</accession>
<dbReference type="Gene3D" id="3.40.50.620">
    <property type="entry name" value="HUPs"/>
    <property type="match status" value="2"/>
</dbReference>
<dbReference type="InterPro" id="IPR006015">
    <property type="entry name" value="Universal_stress_UspA"/>
</dbReference>
<dbReference type="PRINTS" id="PR01438">
    <property type="entry name" value="UNVRSLSTRESS"/>
</dbReference>
<evidence type="ECO:0000313" key="4">
    <source>
        <dbReference type="Proteomes" id="UP000584374"/>
    </source>
</evidence>
<dbReference type="RefSeq" id="WP_184727250.1">
    <property type="nucleotide sequence ID" value="NZ_JACHIW010000001.1"/>
</dbReference>
<feature type="domain" description="UspA" evidence="2">
    <location>
        <begin position="6"/>
        <end position="126"/>
    </location>
</feature>
<sequence length="276" mass="29346">MTTPDVVVGVDGSDQALTAAAWAVAEAELRHAQVRVVLVNNDPARDEELWASIEDVVDRLATEHPNVGVCSEIARGHPAGELVRRSADAQLIVVGSRGRSAWSGSLLGSVSTKVATHAHCPVVVVRDHLLSGPVVVGLDNSSHSRAALRFAFDEAAAHETDLVAMQVWRDTRHGPVVPPLDEEVTELRDEARRGLAEQLAGWNEEYPDVGVREIARRGNPVTELTDAARDAQLLVVGHQGSGGFSGLLLGSVATGVLYHAHCPVAVVRGATPSRQH</sequence>
<name>A0A840Q7W9_9PSEU</name>
<organism evidence="3 4">
    <name type="scientific">Saccharopolyspora phatthalungensis</name>
    <dbReference type="NCBI Taxonomy" id="664693"/>
    <lineage>
        <taxon>Bacteria</taxon>
        <taxon>Bacillati</taxon>
        <taxon>Actinomycetota</taxon>
        <taxon>Actinomycetes</taxon>
        <taxon>Pseudonocardiales</taxon>
        <taxon>Pseudonocardiaceae</taxon>
        <taxon>Saccharopolyspora</taxon>
    </lineage>
</organism>
<dbReference type="SUPFAM" id="SSF52402">
    <property type="entry name" value="Adenine nucleotide alpha hydrolases-like"/>
    <property type="match status" value="2"/>
</dbReference>
<keyword evidence="4" id="KW-1185">Reference proteome</keyword>
<dbReference type="InterPro" id="IPR014729">
    <property type="entry name" value="Rossmann-like_a/b/a_fold"/>
</dbReference>
<dbReference type="Pfam" id="PF00582">
    <property type="entry name" value="Usp"/>
    <property type="match status" value="2"/>
</dbReference>
<gene>
    <name evidence="3" type="ORF">BJ970_003571</name>
</gene>
<dbReference type="PANTHER" id="PTHR46268">
    <property type="entry name" value="STRESS RESPONSE PROTEIN NHAX"/>
    <property type="match status" value="1"/>
</dbReference>
<dbReference type="Proteomes" id="UP000584374">
    <property type="component" value="Unassembled WGS sequence"/>
</dbReference>
<dbReference type="PANTHER" id="PTHR46268:SF6">
    <property type="entry name" value="UNIVERSAL STRESS PROTEIN UP12"/>
    <property type="match status" value="1"/>
</dbReference>
<protein>
    <submittedName>
        <fullName evidence="3">Nucleotide-binding universal stress UspA family protein</fullName>
    </submittedName>
</protein>
<evidence type="ECO:0000256" key="1">
    <source>
        <dbReference type="ARBA" id="ARBA00008791"/>
    </source>
</evidence>
<comment type="similarity">
    <text evidence="1">Belongs to the universal stress protein A family.</text>
</comment>
<comment type="caution">
    <text evidence="3">The sequence shown here is derived from an EMBL/GenBank/DDBJ whole genome shotgun (WGS) entry which is preliminary data.</text>
</comment>
<feature type="domain" description="UspA" evidence="2">
    <location>
        <begin position="133"/>
        <end position="268"/>
    </location>
</feature>
<dbReference type="AlphaFoldDB" id="A0A840Q7W9"/>
<proteinExistence type="inferred from homology"/>
<dbReference type="EMBL" id="JACHIW010000001">
    <property type="protein sequence ID" value="MBB5156037.1"/>
    <property type="molecule type" value="Genomic_DNA"/>
</dbReference>
<evidence type="ECO:0000259" key="2">
    <source>
        <dbReference type="Pfam" id="PF00582"/>
    </source>
</evidence>
<dbReference type="InterPro" id="IPR006016">
    <property type="entry name" value="UspA"/>
</dbReference>
<reference evidence="3 4" key="1">
    <citation type="submission" date="2020-08" db="EMBL/GenBank/DDBJ databases">
        <title>Sequencing the genomes of 1000 actinobacteria strains.</title>
        <authorList>
            <person name="Klenk H.-P."/>
        </authorList>
    </citation>
    <scope>NUCLEOTIDE SEQUENCE [LARGE SCALE GENOMIC DNA]</scope>
    <source>
        <strain evidence="3 4">DSM 45584</strain>
    </source>
</reference>